<gene>
    <name evidence="1" type="ORF">DJ90_5572</name>
</gene>
<dbReference type="Proteomes" id="UP000029278">
    <property type="component" value="Unassembled WGS sequence"/>
</dbReference>
<dbReference type="AlphaFoldDB" id="A0A090XFV0"/>
<dbReference type="AntiFam" id="ANF00231">
    <property type="entry name" value="Shadow ORF (opposite rplA)"/>
</dbReference>
<dbReference type="HOGENOM" id="CLU_1073010_0_0_9"/>
<evidence type="ECO:0000313" key="2">
    <source>
        <dbReference type="Proteomes" id="UP000029278"/>
    </source>
</evidence>
<evidence type="ECO:0000313" key="1">
    <source>
        <dbReference type="EMBL" id="KFM83908.1"/>
    </source>
</evidence>
<sequence length="259" mass="29740">MLSIRIAVGALVLSVRCCINASARAHGRRNRDIFQVNALGRSRFSPVQRVNKSFQVFVQLFSTERNLPDWRMDLTCFIQTVLDFTCFDFLNGFRYVKRNGTCFRVRHKAFTAEQTAEFTNFAHHVRRSYADIEFEPALLDFVDHVLIAYIISSGSFRFLRFVAFGEYQYALGFACAVRQDNHTANGLVLFTRVYAQTNRCFDGFVEFGSRRLLHQFNGFQRLVSRFAVDQLSGFQVFLTVFSHEFVLLCGISGISSHLG</sequence>
<dbReference type="EMBL" id="JMQA01000062">
    <property type="protein sequence ID" value="KFM83908.1"/>
    <property type="molecule type" value="Genomic_DNA"/>
</dbReference>
<keyword evidence="2" id="KW-1185">Reference proteome</keyword>
<reference evidence="1 2" key="1">
    <citation type="submission" date="2014-04" db="EMBL/GenBank/DDBJ databases">
        <authorList>
            <person name="Bishop-Lilly K.A."/>
            <person name="Broomall S.M."/>
            <person name="Chain P.S."/>
            <person name="Chertkov O."/>
            <person name="Coyne S.R."/>
            <person name="Daligault H.E."/>
            <person name="Davenport K.W."/>
            <person name="Erkkila T."/>
            <person name="Frey K.G."/>
            <person name="Gibbons H.S."/>
            <person name="Gu W."/>
            <person name="Jaissle J."/>
            <person name="Johnson S.L."/>
            <person name="Koroleva G.I."/>
            <person name="Ladner J.T."/>
            <person name="Lo C.-C."/>
            <person name="Minogue T.D."/>
            <person name="Munk C."/>
            <person name="Palacios G.F."/>
            <person name="Redden C.L."/>
            <person name="Rosenzweig C.N."/>
            <person name="Scholz M.B."/>
            <person name="Teshima H."/>
            <person name="Xu Y."/>
        </authorList>
    </citation>
    <scope>NUCLEOTIDE SEQUENCE [LARGE SCALE GENOMIC DNA]</scope>
    <source>
        <strain evidence="1 2">8244</strain>
    </source>
</reference>
<organism evidence="1 2">
    <name type="scientific">Paenibacillus macerans</name>
    <name type="common">Bacillus macerans</name>
    <dbReference type="NCBI Taxonomy" id="44252"/>
    <lineage>
        <taxon>Bacteria</taxon>
        <taxon>Bacillati</taxon>
        <taxon>Bacillota</taxon>
        <taxon>Bacilli</taxon>
        <taxon>Bacillales</taxon>
        <taxon>Paenibacillaceae</taxon>
        <taxon>Paenibacillus</taxon>
    </lineage>
</organism>
<accession>A0A090XFV0</accession>
<protein>
    <submittedName>
        <fullName evidence="1">Uncharacterized protein</fullName>
    </submittedName>
</protein>
<proteinExistence type="predicted"/>
<dbReference type="STRING" id="44252.DJ90_5572"/>
<comment type="caution">
    <text evidence="1">The sequence shown here is derived from an EMBL/GenBank/DDBJ whole genome shotgun (WGS) entry which is preliminary data.</text>
</comment>
<name>A0A090XFV0_PAEMA</name>